<evidence type="ECO:0000256" key="1">
    <source>
        <dbReference type="SAM" id="MobiDB-lite"/>
    </source>
</evidence>
<dbReference type="EMBL" id="BPLR01017612">
    <property type="protein sequence ID" value="GIY93020.1"/>
    <property type="molecule type" value="Genomic_DNA"/>
</dbReference>
<gene>
    <name evidence="3" type="ORF">CEXT_232891</name>
</gene>
<keyword evidence="4" id="KW-1185">Reference proteome</keyword>
<comment type="caution">
    <text evidence="3">The sequence shown here is derived from an EMBL/GenBank/DDBJ whole genome shotgun (WGS) entry which is preliminary data.</text>
</comment>
<proteinExistence type="predicted"/>
<evidence type="ECO:0000313" key="3">
    <source>
        <dbReference type="EMBL" id="GIY93020.1"/>
    </source>
</evidence>
<reference evidence="3 4" key="1">
    <citation type="submission" date="2021-06" db="EMBL/GenBank/DDBJ databases">
        <title>Caerostris extrusa draft genome.</title>
        <authorList>
            <person name="Kono N."/>
            <person name="Arakawa K."/>
        </authorList>
    </citation>
    <scope>NUCLEOTIDE SEQUENCE [LARGE SCALE GENOMIC DNA]</scope>
</reference>
<name>A0AAV4XFL2_CAEEX</name>
<keyword evidence="2" id="KW-0812">Transmembrane</keyword>
<keyword evidence="2" id="KW-1133">Transmembrane helix</keyword>
<dbReference type="AlphaFoldDB" id="A0AAV4XFL2"/>
<dbReference type="Proteomes" id="UP001054945">
    <property type="component" value="Unassembled WGS sequence"/>
</dbReference>
<keyword evidence="2" id="KW-0472">Membrane</keyword>
<organism evidence="3 4">
    <name type="scientific">Caerostris extrusa</name>
    <name type="common">Bark spider</name>
    <name type="synonym">Caerostris bankana</name>
    <dbReference type="NCBI Taxonomy" id="172846"/>
    <lineage>
        <taxon>Eukaryota</taxon>
        <taxon>Metazoa</taxon>
        <taxon>Ecdysozoa</taxon>
        <taxon>Arthropoda</taxon>
        <taxon>Chelicerata</taxon>
        <taxon>Arachnida</taxon>
        <taxon>Araneae</taxon>
        <taxon>Araneomorphae</taxon>
        <taxon>Entelegynae</taxon>
        <taxon>Araneoidea</taxon>
        <taxon>Araneidae</taxon>
        <taxon>Caerostris</taxon>
    </lineage>
</organism>
<feature type="region of interest" description="Disordered" evidence="1">
    <location>
        <begin position="1"/>
        <end position="21"/>
    </location>
</feature>
<feature type="transmembrane region" description="Helical" evidence="2">
    <location>
        <begin position="42"/>
        <end position="61"/>
    </location>
</feature>
<evidence type="ECO:0000313" key="4">
    <source>
        <dbReference type="Proteomes" id="UP001054945"/>
    </source>
</evidence>
<accession>A0AAV4XFL2</accession>
<evidence type="ECO:0000256" key="2">
    <source>
        <dbReference type="SAM" id="Phobius"/>
    </source>
</evidence>
<protein>
    <submittedName>
        <fullName evidence="3">Uncharacterized protein</fullName>
    </submittedName>
</protein>
<sequence length="98" mass="11727">MVYVRRRVSPPMQRRDDTSRDEKISIEHRRRYACVIEIGRRMFLFMFITGFLTIKGLFFLVPLRSKMEVTFCAILRFKSDIGDLNSIVFPLFVKIEFN</sequence>